<protein>
    <recommendedName>
        <fullName evidence="2">Immunoglobulin domain-containing protein</fullName>
    </recommendedName>
</protein>
<dbReference type="InterPro" id="IPR003599">
    <property type="entry name" value="Ig_sub"/>
</dbReference>
<organism evidence="3 4">
    <name type="scientific">Meganyctiphanes norvegica</name>
    <name type="common">Northern krill</name>
    <name type="synonym">Thysanopoda norvegica</name>
    <dbReference type="NCBI Taxonomy" id="48144"/>
    <lineage>
        <taxon>Eukaryota</taxon>
        <taxon>Metazoa</taxon>
        <taxon>Ecdysozoa</taxon>
        <taxon>Arthropoda</taxon>
        <taxon>Crustacea</taxon>
        <taxon>Multicrustacea</taxon>
        <taxon>Malacostraca</taxon>
        <taxon>Eumalacostraca</taxon>
        <taxon>Eucarida</taxon>
        <taxon>Euphausiacea</taxon>
        <taxon>Euphausiidae</taxon>
        <taxon>Meganyctiphanes</taxon>
    </lineage>
</organism>
<dbReference type="PANTHER" id="PTHR15360">
    <property type="entry name" value="PLATELET-DERIVED GROWTH FACTOR RECEPTOR LIKE"/>
    <property type="match status" value="1"/>
</dbReference>
<dbReference type="EMBL" id="CAXKWB010005154">
    <property type="protein sequence ID" value="CAL4077002.1"/>
    <property type="molecule type" value="Genomic_DNA"/>
</dbReference>
<dbReference type="InterPro" id="IPR042495">
    <property type="entry name" value="PDGFRL"/>
</dbReference>
<dbReference type="AlphaFoldDB" id="A0AAV2Q9N5"/>
<dbReference type="SMART" id="SM00409">
    <property type="entry name" value="IG"/>
    <property type="match status" value="2"/>
</dbReference>
<feature type="transmembrane region" description="Helical" evidence="1">
    <location>
        <begin position="293"/>
        <end position="316"/>
    </location>
</feature>
<dbReference type="SUPFAM" id="SSF48726">
    <property type="entry name" value="Immunoglobulin"/>
    <property type="match status" value="1"/>
</dbReference>
<sequence length="353" mass="38611">SVFSQRDRLLFPGESNPQLSQNETYIINAGDTLLLECKGKKNVTWSTPTQNADTEEGQYFTEDWNCSTSVVWPHCSTFKIDVAIPQDTGQYICEHQEDRDSHDMTMVYVHDNETLVVVGDTDVIGNVSMPLALACLPTLPNLSLRLEKDGTDVTEHFDWVLANGFYKQDAAVSDSGYYTCIASSGDSTYHADPISVTIQGTTETSTSTLSQLPEIELLTGPTETSTSTLSQLSEIELVTGTTETSTSTLSQLPEIELVTGSSTIPDSEIETTFETTISVVSSEENSTEGWNTWWVYAAAGAAVLVLLIGVVVMVVVCHKRKNNSIFGDDDDTELSSSRKSSSESKNTIQFNFI</sequence>
<dbReference type="Proteomes" id="UP001497623">
    <property type="component" value="Unassembled WGS sequence"/>
</dbReference>
<dbReference type="PANTHER" id="PTHR15360:SF4">
    <property type="entry name" value="PROTEIN KINASE DOMAIN-CONTAINING PROTEIN"/>
    <property type="match status" value="1"/>
</dbReference>
<evidence type="ECO:0000259" key="2">
    <source>
        <dbReference type="SMART" id="SM00409"/>
    </source>
</evidence>
<gene>
    <name evidence="3" type="ORF">MNOR_LOCUS10299</name>
</gene>
<evidence type="ECO:0000313" key="4">
    <source>
        <dbReference type="Proteomes" id="UP001497623"/>
    </source>
</evidence>
<proteinExistence type="predicted"/>
<reference evidence="3 4" key="1">
    <citation type="submission" date="2024-05" db="EMBL/GenBank/DDBJ databases">
        <authorList>
            <person name="Wallberg A."/>
        </authorList>
    </citation>
    <scope>NUCLEOTIDE SEQUENCE [LARGE SCALE GENOMIC DNA]</scope>
</reference>
<keyword evidence="1" id="KW-0812">Transmembrane</keyword>
<accession>A0AAV2Q9N5</accession>
<keyword evidence="1" id="KW-0472">Membrane</keyword>
<keyword evidence="1" id="KW-1133">Transmembrane helix</keyword>
<feature type="domain" description="Immunoglobulin" evidence="2">
    <location>
        <begin position="22"/>
        <end position="110"/>
    </location>
</feature>
<comment type="caution">
    <text evidence="3">The sequence shown here is derived from an EMBL/GenBank/DDBJ whole genome shotgun (WGS) entry which is preliminary data.</text>
</comment>
<dbReference type="InterPro" id="IPR036179">
    <property type="entry name" value="Ig-like_dom_sf"/>
</dbReference>
<evidence type="ECO:0000256" key="1">
    <source>
        <dbReference type="SAM" id="Phobius"/>
    </source>
</evidence>
<feature type="domain" description="Immunoglobulin" evidence="2">
    <location>
        <begin position="120"/>
        <end position="199"/>
    </location>
</feature>
<name>A0AAV2Q9N5_MEGNR</name>
<evidence type="ECO:0000313" key="3">
    <source>
        <dbReference type="EMBL" id="CAL4077002.1"/>
    </source>
</evidence>
<feature type="non-terminal residue" evidence="3">
    <location>
        <position position="1"/>
    </location>
</feature>
<dbReference type="Gene3D" id="2.60.40.10">
    <property type="entry name" value="Immunoglobulins"/>
    <property type="match status" value="2"/>
</dbReference>
<dbReference type="InterPro" id="IPR013783">
    <property type="entry name" value="Ig-like_fold"/>
</dbReference>
<keyword evidence="4" id="KW-1185">Reference proteome</keyword>